<organism evidence="1">
    <name type="scientific">Singulisphaera sp. Ch08</name>
    <dbReference type="NCBI Taxonomy" id="3120278"/>
    <lineage>
        <taxon>Bacteria</taxon>
        <taxon>Pseudomonadati</taxon>
        <taxon>Planctomycetota</taxon>
        <taxon>Planctomycetia</taxon>
        <taxon>Isosphaerales</taxon>
        <taxon>Isosphaeraceae</taxon>
        <taxon>Singulisphaera</taxon>
    </lineage>
</organism>
<gene>
    <name evidence="1" type="ORF">V5E97_35715</name>
</gene>
<name>A0AAU7CEP7_9BACT</name>
<dbReference type="RefSeq" id="WP_406696354.1">
    <property type="nucleotide sequence ID" value="NZ_CP155447.1"/>
</dbReference>
<dbReference type="EMBL" id="CP155447">
    <property type="protein sequence ID" value="XBH03615.1"/>
    <property type="molecule type" value="Genomic_DNA"/>
</dbReference>
<dbReference type="AlphaFoldDB" id="A0AAU7CEP7"/>
<protein>
    <submittedName>
        <fullName evidence="1">Uncharacterized protein</fullName>
    </submittedName>
</protein>
<reference evidence="1" key="1">
    <citation type="submission" date="2024-05" db="EMBL/GenBank/DDBJ databases">
        <title>Planctomycetes of the genus Singulisphaera possess chitinolytic capabilities.</title>
        <authorList>
            <person name="Ivanova A."/>
        </authorList>
    </citation>
    <scope>NUCLEOTIDE SEQUENCE</scope>
    <source>
        <strain evidence="1">Ch08T</strain>
    </source>
</reference>
<evidence type="ECO:0000313" key="1">
    <source>
        <dbReference type="EMBL" id="XBH03615.1"/>
    </source>
</evidence>
<proteinExistence type="predicted"/>
<sequence length="59" mass="6516">MSLQGAGTSVRATIGVLDSKSWHHDRGMNLVWAPEPARHSQALGHRAEDLAKFVEWLPP</sequence>
<accession>A0AAU7CEP7</accession>